<dbReference type="RefSeq" id="WP_353303875.1">
    <property type="nucleotide sequence ID" value="NZ_BAABWN010000011.1"/>
</dbReference>
<dbReference type="Gene3D" id="3.30.70.100">
    <property type="match status" value="1"/>
</dbReference>
<gene>
    <name evidence="2" type="ORF">NBRC116591_31440</name>
</gene>
<evidence type="ECO:0000259" key="1">
    <source>
        <dbReference type="PROSITE" id="PS50925"/>
    </source>
</evidence>
<accession>A0ABQ0ACE8</accession>
<name>A0ABQ0ACE8_9GAMM</name>
<dbReference type="Proteomes" id="UP001465153">
    <property type="component" value="Unassembled WGS sequence"/>
</dbReference>
<dbReference type="PROSITE" id="PS50925">
    <property type="entry name" value="BLUF"/>
    <property type="match status" value="1"/>
</dbReference>
<dbReference type="EMBL" id="BAABWN010000011">
    <property type="protein sequence ID" value="GAA6169333.1"/>
    <property type="molecule type" value="Genomic_DNA"/>
</dbReference>
<dbReference type="SMART" id="SM01034">
    <property type="entry name" value="BLUF"/>
    <property type="match status" value="1"/>
</dbReference>
<sequence length="150" mass="17096">MRRSKNTDLIHCVYSSAATVELSNQELNTLLDTARAINSKLNITGMLLYEKRSFFQVLEGPANVVKALYAKIDRDKRHDTVVKIIEEPIDERSFSDWTMGYAGVTGKELKEIEGLNDFFSSQKCYTELDENRAKTLLAAFKSGKWRSTLH</sequence>
<feature type="domain" description="BLUF" evidence="1">
    <location>
        <begin position="9"/>
        <end position="100"/>
    </location>
</feature>
<proteinExistence type="predicted"/>
<evidence type="ECO:0000313" key="3">
    <source>
        <dbReference type="Proteomes" id="UP001465153"/>
    </source>
</evidence>
<dbReference type="InterPro" id="IPR036046">
    <property type="entry name" value="Acylphosphatase-like_dom_sf"/>
</dbReference>
<comment type="caution">
    <text evidence="2">The sequence shown here is derived from an EMBL/GenBank/DDBJ whole genome shotgun (WGS) entry which is preliminary data.</text>
</comment>
<reference evidence="2 3" key="1">
    <citation type="submission" date="2024-04" db="EMBL/GenBank/DDBJ databases">
        <title>Draft genome sequence of Sessilibacter corallicola NBRC 116591.</title>
        <authorList>
            <person name="Miyakawa T."/>
            <person name="Kusuya Y."/>
            <person name="Miura T."/>
        </authorList>
    </citation>
    <scope>NUCLEOTIDE SEQUENCE [LARGE SCALE GENOMIC DNA]</scope>
    <source>
        <strain evidence="2 3">KU-00831-HH</strain>
    </source>
</reference>
<dbReference type="InterPro" id="IPR007024">
    <property type="entry name" value="BLUF_domain"/>
</dbReference>
<protein>
    <recommendedName>
        <fullName evidence="1">BLUF domain-containing protein</fullName>
    </recommendedName>
</protein>
<dbReference type="SUPFAM" id="SSF54975">
    <property type="entry name" value="Acylphosphatase/BLUF domain-like"/>
    <property type="match status" value="1"/>
</dbReference>
<dbReference type="Pfam" id="PF04940">
    <property type="entry name" value="BLUF"/>
    <property type="match status" value="1"/>
</dbReference>
<keyword evidence="3" id="KW-1185">Reference proteome</keyword>
<organism evidence="2 3">
    <name type="scientific">Sessilibacter corallicola</name>
    <dbReference type="NCBI Taxonomy" id="2904075"/>
    <lineage>
        <taxon>Bacteria</taxon>
        <taxon>Pseudomonadati</taxon>
        <taxon>Pseudomonadota</taxon>
        <taxon>Gammaproteobacteria</taxon>
        <taxon>Cellvibrionales</taxon>
        <taxon>Cellvibrionaceae</taxon>
        <taxon>Sessilibacter</taxon>
    </lineage>
</organism>
<evidence type="ECO:0000313" key="2">
    <source>
        <dbReference type="EMBL" id="GAA6169333.1"/>
    </source>
</evidence>